<evidence type="ECO:0000313" key="8">
    <source>
        <dbReference type="EMBL" id="KAL3762166.1"/>
    </source>
</evidence>
<dbReference type="InterPro" id="IPR025789">
    <property type="entry name" value="DOT1_dom"/>
</dbReference>
<dbReference type="PANTHER" id="PTHR21451">
    <property type="entry name" value="HISTONE H3 METHYLTRANSFERASE"/>
    <property type="match status" value="1"/>
</dbReference>
<sequence length="322" mass="35954">MRERIKTRPDHESCHSNSRGPYSPIPPDVLAPYVPMMAPAPKNALELDLRNEVSRVMSGPCCRSPSDSAPLFAISREEVNYVNCDSGLPSTDIGLYLSERPELSSPDHSTYGEITLLGARQLFHHMGLTNNAKTHRNEQPRYQFFDLGSGGGRLVIQSHLELPPVFNSVGIELSPSRHKIAAQTWDDLVQNGDASRIRKLALKSWGIDENDKNFFSSVDLHEGDLFELDISQATHLYVSSLCFSDDMMKRVVAKIEREGTSLKIVASLRLLPSDNKIVYGSRTKRAILGSNPWVEFIEMSWTKARGDGCPVYFYSVKIADVS</sequence>
<evidence type="ECO:0000313" key="9">
    <source>
        <dbReference type="Proteomes" id="UP001530315"/>
    </source>
</evidence>
<dbReference type="InterPro" id="IPR029063">
    <property type="entry name" value="SAM-dependent_MTases_sf"/>
</dbReference>
<dbReference type="AlphaFoldDB" id="A0ABD3MDK9"/>
<dbReference type="SUPFAM" id="SSF53335">
    <property type="entry name" value="S-adenosyl-L-methionine-dependent methyltransferases"/>
    <property type="match status" value="1"/>
</dbReference>
<evidence type="ECO:0000256" key="1">
    <source>
        <dbReference type="ARBA" id="ARBA00012190"/>
    </source>
</evidence>
<evidence type="ECO:0000256" key="4">
    <source>
        <dbReference type="ARBA" id="ARBA00029821"/>
    </source>
</evidence>
<evidence type="ECO:0000256" key="6">
    <source>
        <dbReference type="SAM" id="MobiDB-lite"/>
    </source>
</evidence>
<dbReference type="GO" id="GO:0140956">
    <property type="term" value="F:histone H3K79 trimethyltransferase activity"/>
    <property type="evidence" value="ECO:0007669"/>
    <property type="project" value="UniProtKB-EC"/>
</dbReference>
<feature type="region of interest" description="Disordered" evidence="6">
    <location>
        <begin position="1"/>
        <end position="25"/>
    </location>
</feature>
<name>A0ABD3MDK9_9STRA</name>
<evidence type="ECO:0000256" key="2">
    <source>
        <dbReference type="ARBA" id="ARBA00020987"/>
    </source>
</evidence>
<dbReference type="Pfam" id="PF08123">
    <property type="entry name" value="DOT1"/>
    <property type="match status" value="1"/>
</dbReference>
<dbReference type="EC" id="2.1.1.360" evidence="1"/>
<dbReference type="EMBL" id="JALLAZ020001835">
    <property type="protein sequence ID" value="KAL3762166.1"/>
    <property type="molecule type" value="Genomic_DNA"/>
</dbReference>
<organism evidence="8 9">
    <name type="scientific">Stephanodiscus triporus</name>
    <dbReference type="NCBI Taxonomy" id="2934178"/>
    <lineage>
        <taxon>Eukaryota</taxon>
        <taxon>Sar</taxon>
        <taxon>Stramenopiles</taxon>
        <taxon>Ochrophyta</taxon>
        <taxon>Bacillariophyta</taxon>
        <taxon>Coscinodiscophyceae</taxon>
        <taxon>Thalassiosirophycidae</taxon>
        <taxon>Stephanodiscales</taxon>
        <taxon>Stephanodiscaceae</taxon>
        <taxon>Stephanodiscus</taxon>
    </lineage>
</organism>
<comment type="catalytic activity">
    <reaction evidence="5">
        <text>L-lysyl(79)-[histone H3] + 3 S-adenosyl-L-methionine = N(6),N(6),N(6)-trimethyl-L-lysyl(79)-[histone H3] + 3 S-adenosyl-L-homocysteine + 3 H(+)</text>
        <dbReference type="Rhea" id="RHEA:60328"/>
        <dbReference type="Rhea" id="RHEA-COMP:15549"/>
        <dbReference type="Rhea" id="RHEA-COMP:15552"/>
        <dbReference type="ChEBI" id="CHEBI:15378"/>
        <dbReference type="ChEBI" id="CHEBI:29969"/>
        <dbReference type="ChEBI" id="CHEBI:57856"/>
        <dbReference type="ChEBI" id="CHEBI:59789"/>
        <dbReference type="ChEBI" id="CHEBI:61961"/>
        <dbReference type="EC" id="2.1.1.360"/>
    </reaction>
</comment>
<dbReference type="Gene3D" id="3.40.50.150">
    <property type="entry name" value="Vaccinia Virus protein VP39"/>
    <property type="match status" value="1"/>
</dbReference>
<dbReference type="InterPro" id="IPR030445">
    <property type="entry name" value="H3-K79_meTrfase"/>
</dbReference>
<feature type="compositionally biased region" description="Basic and acidic residues" evidence="6">
    <location>
        <begin position="1"/>
        <end position="14"/>
    </location>
</feature>
<keyword evidence="3" id="KW-0156">Chromatin regulator</keyword>
<keyword evidence="9" id="KW-1185">Reference proteome</keyword>
<evidence type="ECO:0000259" key="7">
    <source>
        <dbReference type="Pfam" id="PF08123"/>
    </source>
</evidence>
<reference evidence="8 9" key="1">
    <citation type="submission" date="2024-10" db="EMBL/GenBank/DDBJ databases">
        <title>Updated reference genomes for cyclostephanoid diatoms.</title>
        <authorList>
            <person name="Roberts W.R."/>
            <person name="Alverson A.J."/>
        </authorList>
    </citation>
    <scope>NUCLEOTIDE SEQUENCE [LARGE SCALE GENOMIC DNA]</scope>
    <source>
        <strain evidence="8 9">AJA276-08</strain>
    </source>
</reference>
<evidence type="ECO:0000256" key="5">
    <source>
        <dbReference type="ARBA" id="ARBA00047770"/>
    </source>
</evidence>
<gene>
    <name evidence="8" type="ORF">ACHAW5_003196</name>
</gene>
<comment type="caution">
    <text evidence="8">The sequence shown here is derived from an EMBL/GenBank/DDBJ whole genome shotgun (WGS) entry which is preliminary data.</text>
</comment>
<proteinExistence type="predicted"/>
<feature type="domain" description="DOT1" evidence="7">
    <location>
        <begin position="136"/>
        <end position="282"/>
    </location>
</feature>
<dbReference type="PANTHER" id="PTHR21451:SF19">
    <property type="entry name" value="ACTIVATED IN BLOCKED UNFOLDED PROTEIN RESPONSE"/>
    <property type="match status" value="1"/>
</dbReference>
<accession>A0ABD3MDK9</accession>
<protein>
    <recommendedName>
        <fullName evidence="2">Histone-lysine N-methyltransferase, H3 lysine-79 specific</fullName>
        <ecNumber evidence="1">2.1.1.360</ecNumber>
    </recommendedName>
    <alternativeName>
        <fullName evidence="4">Histone H3-K79 methyltransferase</fullName>
    </alternativeName>
</protein>
<evidence type="ECO:0000256" key="3">
    <source>
        <dbReference type="ARBA" id="ARBA00022853"/>
    </source>
</evidence>
<dbReference type="Proteomes" id="UP001530315">
    <property type="component" value="Unassembled WGS sequence"/>
</dbReference>